<organism evidence="3 4">
    <name type="scientific">Immersiella caudata</name>
    <dbReference type="NCBI Taxonomy" id="314043"/>
    <lineage>
        <taxon>Eukaryota</taxon>
        <taxon>Fungi</taxon>
        <taxon>Dikarya</taxon>
        <taxon>Ascomycota</taxon>
        <taxon>Pezizomycotina</taxon>
        <taxon>Sordariomycetes</taxon>
        <taxon>Sordariomycetidae</taxon>
        <taxon>Sordariales</taxon>
        <taxon>Lasiosphaeriaceae</taxon>
        <taxon>Immersiella</taxon>
    </lineage>
</organism>
<feature type="region of interest" description="Disordered" evidence="1">
    <location>
        <begin position="25"/>
        <end position="52"/>
    </location>
</feature>
<evidence type="ECO:0000256" key="2">
    <source>
        <dbReference type="SAM" id="Phobius"/>
    </source>
</evidence>
<keyword evidence="2" id="KW-1133">Transmembrane helix</keyword>
<feature type="compositionally biased region" description="Basic and acidic residues" evidence="1">
    <location>
        <begin position="39"/>
        <end position="52"/>
    </location>
</feature>
<dbReference type="SUPFAM" id="SSF89372">
    <property type="entry name" value="Fucose-specific lectin"/>
    <property type="match status" value="1"/>
</dbReference>
<proteinExistence type="predicted"/>
<evidence type="ECO:0008006" key="5">
    <source>
        <dbReference type="Google" id="ProtNLM"/>
    </source>
</evidence>
<feature type="transmembrane region" description="Helical" evidence="2">
    <location>
        <begin position="108"/>
        <end position="136"/>
    </location>
</feature>
<comment type="caution">
    <text evidence="3">The sequence shown here is derived from an EMBL/GenBank/DDBJ whole genome shotgun (WGS) entry which is preliminary data.</text>
</comment>
<protein>
    <recommendedName>
        <fullName evidence="5">Fucose-specific lectin</fullName>
    </recommendedName>
</protein>
<evidence type="ECO:0000313" key="4">
    <source>
        <dbReference type="Proteomes" id="UP001175000"/>
    </source>
</evidence>
<accession>A0AA40C0K5</accession>
<keyword evidence="2" id="KW-0472">Membrane</keyword>
<evidence type="ECO:0000256" key="1">
    <source>
        <dbReference type="SAM" id="MobiDB-lite"/>
    </source>
</evidence>
<dbReference type="EMBL" id="JAULSU010000004">
    <property type="protein sequence ID" value="KAK0620525.1"/>
    <property type="molecule type" value="Genomic_DNA"/>
</dbReference>
<keyword evidence="2" id="KW-0812">Transmembrane</keyword>
<dbReference type="Proteomes" id="UP001175000">
    <property type="component" value="Unassembled WGS sequence"/>
</dbReference>
<sequence length="520" mass="56653">MVANHGQPSLGYSNLEAVTAHLRHSNPQHSDGLELAPESNHHDYSYGQKKPEQGRPLFDCCGRPIEYPQPEGKIVVAYDPPEVIEAEKGQQPVASYKQSAICGIRRKMFWVVLGSVAAFFVVAAAVGGGVGASFAMRKTEGSSGNSTTTGSPNPINPPFQNLSIAAVRWVDNSSISHYSVYTQSIVSSQVRVLESAWDSRGQSWSVTPITDAGDGIFKAGTPIAASTGHPHSNKSIELVKTVFFVQPGGSMMERQSPYKEVTGVWGNDNFSRMYGTSAASSIFSYWYQNFETRLQILSVFFQNLGANSLTVARYTENGDSWFPWLDVEHSIPIQDGSPIVAAPVTDDKPDLRLYIGGIDGKLKQYPYNLETNVLGSAVDIDLDMSPRTPLCVTMEDNRNRFRQSPLPECAESGTFLTHLLLFASPNRHSLSLVSWNCSSGFVPQQNRIEGLLKPNRTYLGLATTSASSLSFADQRVYVLFDEGAGPQVEEWEVPASGGTNIGGPPQNGPWRLRGAVPTKP</sequence>
<dbReference type="Gene3D" id="2.120.10.70">
    <property type="entry name" value="Fucose-specific lectin"/>
    <property type="match status" value="1"/>
</dbReference>
<reference evidence="3" key="1">
    <citation type="submission" date="2023-06" db="EMBL/GenBank/DDBJ databases">
        <title>Genome-scale phylogeny and comparative genomics of the fungal order Sordariales.</title>
        <authorList>
            <consortium name="Lawrence Berkeley National Laboratory"/>
            <person name="Hensen N."/>
            <person name="Bonometti L."/>
            <person name="Westerberg I."/>
            <person name="Brannstrom I.O."/>
            <person name="Guillou S."/>
            <person name="Cros-Aarteil S."/>
            <person name="Calhoun S."/>
            <person name="Haridas S."/>
            <person name="Kuo A."/>
            <person name="Mondo S."/>
            <person name="Pangilinan J."/>
            <person name="Riley R."/>
            <person name="Labutti K."/>
            <person name="Andreopoulos B."/>
            <person name="Lipzen A."/>
            <person name="Chen C."/>
            <person name="Yanf M."/>
            <person name="Daum C."/>
            <person name="Ng V."/>
            <person name="Clum A."/>
            <person name="Steindorff A."/>
            <person name="Ohm R."/>
            <person name="Martin F."/>
            <person name="Silar P."/>
            <person name="Natvig D."/>
            <person name="Lalanne C."/>
            <person name="Gautier V."/>
            <person name="Ament-Velasquez S.L."/>
            <person name="Kruys A."/>
            <person name="Hutchinson M.I."/>
            <person name="Powell A.J."/>
            <person name="Barry K."/>
            <person name="Miller A.N."/>
            <person name="Grigoriev I.V."/>
            <person name="Debuchy R."/>
            <person name="Gladieux P."/>
            <person name="Thoren M.H."/>
            <person name="Johannesson H."/>
        </authorList>
    </citation>
    <scope>NUCLEOTIDE SEQUENCE</scope>
    <source>
        <strain evidence="3">CBS 606.72</strain>
    </source>
</reference>
<name>A0AA40C0K5_9PEZI</name>
<dbReference type="AlphaFoldDB" id="A0AA40C0K5"/>
<evidence type="ECO:0000313" key="3">
    <source>
        <dbReference type="EMBL" id="KAK0620525.1"/>
    </source>
</evidence>
<gene>
    <name evidence="3" type="ORF">B0T14DRAFT_497038</name>
</gene>
<feature type="region of interest" description="Disordered" evidence="1">
    <location>
        <begin position="491"/>
        <end position="520"/>
    </location>
</feature>
<keyword evidence="4" id="KW-1185">Reference proteome</keyword>